<keyword evidence="2" id="KW-1277">Toxin-antitoxin system</keyword>
<comment type="similarity">
    <text evidence="1">Belongs to the PemK/MazF family.</text>
</comment>
<evidence type="ECO:0000256" key="1">
    <source>
        <dbReference type="ARBA" id="ARBA00007521"/>
    </source>
</evidence>
<dbReference type="AlphaFoldDB" id="A0A1R1LQ03"/>
<protein>
    <submittedName>
        <fullName evidence="4">Growth inhibitor PemK</fullName>
    </submittedName>
</protein>
<dbReference type="GO" id="GO:0016075">
    <property type="term" value="P:rRNA catabolic process"/>
    <property type="evidence" value="ECO:0007669"/>
    <property type="project" value="TreeGrafter"/>
</dbReference>
<keyword evidence="5" id="KW-1185">Reference proteome</keyword>
<organism evidence="4 5">
    <name type="scientific">Tersicoccus phoenicis</name>
    <dbReference type="NCBI Taxonomy" id="554083"/>
    <lineage>
        <taxon>Bacteria</taxon>
        <taxon>Bacillati</taxon>
        <taxon>Actinomycetota</taxon>
        <taxon>Actinomycetes</taxon>
        <taxon>Micrococcales</taxon>
        <taxon>Micrococcaceae</taxon>
        <taxon>Tersicoccus</taxon>
    </lineage>
</organism>
<proteinExistence type="inferred from homology"/>
<dbReference type="PANTHER" id="PTHR33988:SF2">
    <property type="entry name" value="ENDORIBONUCLEASE MAZF"/>
    <property type="match status" value="1"/>
</dbReference>
<dbReference type="InterPro" id="IPR003477">
    <property type="entry name" value="PemK-like"/>
</dbReference>
<feature type="region of interest" description="Disordered" evidence="3">
    <location>
        <begin position="14"/>
        <end position="52"/>
    </location>
</feature>
<evidence type="ECO:0000256" key="3">
    <source>
        <dbReference type="SAM" id="MobiDB-lite"/>
    </source>
</evidence>
<dbReference type="STRING" id="554083.BKD30_00405"/>
<dbReference type="GO" id="GO:0006402">
    <property type="term" value="P:mRNA catabolic process"/>
    <property type="evidence" value="ECO:0007669"/>
    <property type="project" value="TreeGrafter"/>
</dbReference>
<name>A0A1R1LQ03_9MICC</name>
<dbReference type="Gene3D" id="2.30.30.110">
    <property type="match status" value="1"/>
</dbReference>
<dbReference type="SUPFAM" id="SSF50118">
    <property type="entry name" value="Cell growth inhibitor/plasmid maintenance toxic component"/>
    <property type="match status" value="1"/>
</dbReference>
<gene>
    <name evidence="4" type="ORF">BKD30_00405</name>
</gene>
<feature type="compositionally biased region" description="Low complexity" evidence="3">
    <location>
        <begin position="30"/>
        <end position="52"/>
    </location>
</feature>
<evidence type="ECO:0000313" key="4">
    <source>
        <dbReference type="EMBL" id="OMH29552.1"/>
    </source>
</evidence>
<accession>A0A1R1LQ03</accession>
<dbReference type="Proteomes" id="UP000187085">
    <property type="component" value="Unassembled WGS sequence"/>
</dbReference>
<reference evidence="4 5" key="1">
    <citation type="submission" date="2016-12" db="EMBL/GenBank/DDBJ databases">
        <title>Draft genome of Tersicoccus phoenicis 1P05MA.</title>
        <authorList>
            <person name="Nakajima Y."/>
            <person name="Yoshizawa S."/>
            <person name="Nakamura K."/>
            <person name="Ogura Y."/>
            <person name="Hayashi T."/>
            <person name="Kogure K."/>
        </authorList>
    </citation>
    <scope>NUCLEOTIDE SEQUENCE [LARGE SCALE GENOMIC DNA]</scope>
    <source>
        <strain evidence="4 5">1p05MA</strain>
    </source>
</reference>
<dbReference type="InterPro" id="IPR011067">
    <property type="entry name" value="Plasmid_toxin/cell-grow_inhib"/>
</dbReference>
<evidence type="ECO:0000256" key="2">
    <source>
        <dbReference type="ARBA" id="ARBA00022649"/>
    </source>
</evidence>
<dbReference type="EMBL" id="MRDE01000004">
    <property type="protein sequence ID" value="OMH29552.1"/>
    <property type="molecule type" value="Genomic_DNA"/>
</dbReference>
<sequence length="114" mass="12265">MVIRGAVYRVDLGRPRSHEQGGKRLGLVLSPSDSPPSVVTVVPTSTSAGPSVHRPELEVAGRLTRMLVDQIRSIDVNYIVGDPVDHLTRDQMGEVELALAHYLGVQDASPRGST</sequence>
<comment type="caution">
    <text evidence="4">The sequence shown here is derived from an EMBL/GenBank/DDBJ whole genome shotgun (WGS) entry which is preliminary data.</text>
</comment>
<dbReference type="PANTHER" id="PTHR33988">
    <property type="entry name" value="ENDORIBONUCLEASE MAZF-RELATED"/>
    <property type="match status" value="1"/>
</dbReference>
<dbReference type="GO" id="GO:0003677">
    <property type="term" value="F:DNA binding"/>
    <property type="evidence" value="ECO:0007669"/>
    <property type="project" value="InterPro"/>
</dbReference>
<dbReference type="GO" id="GO:0004521">
    <property type="term" value="F:RNA endonuclease activity"/>
    <property type="evidence" value="ECO:0007669"/>
    <property type="project" value="TreeGrafter"/>
</dbReference>
<dbReference type="Pfam" id="PF02452">
    <property type="entry name" value="PemK_toxin"/>
    <property type="match status" value="1"/>
</dbReference>
<evidence type="ECO:0000313" key="5">
    <source>
        <dbReference type="Proteomes" id="UP000187085"/>
    </source>
</evidence>